<comment type="caution">
    <text evidence="1">The sequence shown here is derived from an EMBL/GenBank/DDBJ whole genome shotgun (WGS) entry which is preliminary data.</text>
</comment>
<sequence length="353" mass="39111">MAGTILITGANGSLAIHVVRHLLKNAPDHTLLLTVRDTSDGDQNTCALRDVVAKRSQQTQVSIRQLNHSHLASVHKFSQDVSKEIADGDLPLLVSIVCNAYYWNLSRPLEKTDDGFEKTIQVAHLAHVALVLRLLSSFHPQQAGRIVQFSTDAIFPGKNGLEKIPPAIPADMELLAHPPPDPKNDTWAHGFQRYANAKLAAVMWIHALNRRLEKARQNLTPWIFFGLSVDLFVLQDPNFKHITAVAVHPGSLSDSRALRTNTPFTVQLLSKLIVQPLRPPLRLVDPSVRTSSDAGTDVARLAINEASPNERGHFVLLEKLESSPDSLDEEEQEAMWRKSAEWVGLMPQDIPLA</sequence>
<dbReference type="Gene3D" id="3.40.50.720">
    <property type="entry name" value="NAD(P)-binding Rossmann-like Domain"/>
    <property type="match status" value="1"/>
</dbReference>
<evidence type="ECO:0000313" key="1">
    <source>
        <dbReference type="EMBL" id="KAL1852446.1"/>
    </source>
</evidence>
<dbReference type="PANTHER" id="PTHR43647">
    <property type="entry name" value="DEHYDROGENASE"/>
    <property type="match status" value="1"/>
</dbReference>
<protein>
    <recommendedName>
        <fullName evidence="3">Ketoreductase (KR) domain-containing protein</fullName>
    </recommendedName>
</protein>
<evidence type="ECO:0000313" key="2">
    <source>
        <dbReference type="Proteomes" id="UP001583177"/>
    </source>
</evidence>
<dbReference type="Proteomes" id="UP001583177">
    <property type="component" value="Unassembled WGS sequence"/>
</dbReference>
<dbReference type="InterPro" id="IPR051593">
    <property type="entry name" value="Ergosterol_Biosynth_ERG27"/>
</dbReference>
<name>A0ABR3W3U4_9PEZI</name>
<keyword evidence="2" id="KW-1185">Reference proteome</keyword>
<gene>
    <name evidence="1" type="ORF">Daus18300_012205</name>
</gene>
<proteinExistence type="predicted"/>
<organism evidence="1 2">
    <name type="scientific">Diaporthe australafricana</name>
    <dbReference type="NCBI Taxonomy" id="127596"/>
    <lineage>
        <taxon>Eukaryota</taxon>
        <taxon>Fungi</taxon>
        <taxon>Dikarya</taxon>
        <taxon>Ascomycota</taxon>
        <taxon>Pezizomycotina</taxon>
        <taxon>Sordariomycetes</taxon>
        <taxon>Sordariomycetidae</taxon>
        <taxon>Diaporthales</taxon>
        <taxon>Diaporthaceae</taxon>
        <taxon>Diaporthe</taxon>
    </lineage>
</organism>
<evidence type="ECO:0008006" key="3">
    <source>
        <dbReference type="Google" id="ProtNLM"/>
    </source>
</evidence>
<dbReference type="PANTHER" id="PTHR43647:SF4">
    <property type="entry name" value="KETOREDUCTASE (KR) DOMAIN-CONTAINING PROTEIN"/>
    <property type="match status" value="1"/>
</dbReference>
<accession>A0ABR3W3U4</accession>
<reference evidence="1 2" key="1">
    <citation type="journal article" date="2024" name="IMA Fungus">
        <title>IMA Genome - F19 : A genome assembly and annotation guide to empower mycologists, including annotated draft genome sequences of Ceratocystis pirilliformis, Diaporthe australafricana, Fusarium ophioides, Paecilomyces lecythidis, and Sporothrix stenoceras.</title>
        <authorList>
            <person name="Aylward J."/>
            <person name="Wilson A.M."/>
            <person name="Visagie C.M."/>
            <person name="Spraker J."/>
            <person name="Barnes I."/>
            <person name="Buitendag C."/>
            <person name="Ceriani C."/>
            <person name="Del Mar Angel L."/>
            <person name="du Plessis D."/>
            <person name="Fuchs T."/>
            <person name="Gasser K."/>
            <person name="Kramer D."/>
            <person name="Li W."/>
            <person name="Munsamy K."/>
            <person name="Piso A."/>
            <person name="Price J.L."/>
            <person name="Sonnekus B."/>
            <person name="Thomas C."/>
            <person name="van der Nest A."/>
            <person name="van Dijk A."/>
            <person name="van Heerden A."/>
            <person name="van Vuuren N."/>
            <person name="Yilmaz N."/>
            <person name="Duong T.A."/>
            <person name="van der Merwe N.A."/>
            <person name="Wingfield M.J."/>
            <person name="Wingfield B.D."/>
        </authorList>
    </citation>
    <scope>NUCLEOTIDE SEQUENCE [LARGE SCALE GENOMIC DNA]</scope>
    <source>
        <strain evidence="1 2">CMW 18300</strain>
    </source>
</reference>
<dbReference type="InterPro" id="IPR036291">
    <property type="entry name" value="NAD(P)-bd_dom_sf"/>
</dbReference>
<dbReference type="SUPFAM" id="SSF51735">
    <property type="entry name" value="NAD(P)-binding Rossmann-fold domains"/>
    <property type="match status" value="1"/>
</dbReference>
<dbReference type="EMBL" id="JAWRVE010000160">
    <property type="protein sequence ID" value="KAL1852446.1"/>
    <property type="molecule type" value="Genomic_DNA"/>
</dbReference>